<dbReference type="Proteomes" id="UP000284706">
    <property type="component" value="Unassembled WGS sequence"/>
</dbReference>
<accession>A0A409YSB3</accession>
<sequence length="251" mass="28857">MSSPRFTWRLKDARRLPTKFAKSIMKSHRVRLPKKLKYDVVVSHIYLHHNVDSSVPWFYQLFKPSSISSLTWKSSSLESCEVVSANGDVCRTARRIWLWRHSSLMFTSFTCLFCGGVVSEFVQAALPYKVFDWGDILANLLGASLGLFTAFHTERYYRHRREIARLYQPLSASISDLEDEEEDSFGGTQLLPTHNNNVAPTKQQKFPRLANVWDEREELFDIGGDSDEENETHAGGSRPMRDTPRIIISHS</sequence>
<name>A0A409YSB3_9AGAR</name>
<feature type="transmembrane region" description="Helical" evidence="2">
    <location>
        <begin position="104"/>
        <end position="124"/>
    </location>
</feature>
<evidence type="ECO:0000256" key="2">
    <source>
        <dbReference type="SAM" id="Phobius"/>
    </source>
</evidence>
<dbReference type="PANTHER" id="PTHR28008:SF1">
    <property type="entry name" value="DOMAIN PROTEIN, PUTATIVE (AFU_ORTHOLOGUE AFUA_3G10980)-RELATED"/>
    <property type="match status" value="1"/>
</dbReference>
<keyword evidence="4" id="KW-1185">Reference proteome</keyword>
<comment type="caution">
    <text evidence="3">The sequence shown here is derived from an EMBL/GenBank/DDBJ whole genome shotgun (WGS) entry which is preliminary data.</text>
</comment>
<gene>
    <name evidence="3" type="ORF">CVT26_010139</name>
</gene>
<dbReference type="OrthoDB" id="63581at2759"/>
<keyword evidence="2" id="KW-0812">Transmembrane</keyword>
<dbReference type="AlphaFoldDB" id="A0A409YSB3"/>
<keyword evidence="2" id="KW-0472">Membrane</keyword>
<evidence type="ECO:0008006" key="5">
    <source>
        <dbReference type="Google" id="ProtNLM"/>
    </source>
</evidence>
<organism evidence="3 4">
    <name type="scientific">Gymnopilus dilepis</name>
    <dbReference type="NCBI Taxonomy" id="231916"/>
    <lineage>
        <taxon>Eukaryota</taxon>
        <taxon>Fungi</taxon>
        <taxon>Dikarya</taxon>
        <taxon>Basidiomycota</taxon>
        <taxon>Agaricomycotina</taxon>
        <taxon>Agaricomycetes</taxon>
        <taxon>Agaricomycetidae</taxon>
        <taxon>Agaricales</taxon>
        <taxon>Agaricineae</taxon>
        <taxon>Hymenogastraceae</taxon>
        <taxon>Gymnopilus</taxon>
    </lineage>
</organism>
<evidence type="ECO:0000256" key="1">
    <source>
        <dbReference type="SAM" id="MobiDB-lite"/>
    </source>
</evidence>
<dbReference type="InParanoid" id="A0A409YSB3"/>
<proteinExistence type="predicted"/>
<evidence type="ECO:0000313" key="3">
    <source>
        <dbReference type="EMBL" id="PPR05859.1"/>
    </source>
</evidence>
<evidence type="ECO:0000313" key="4">
    <source>
        <dbReference type="Proteomes" id="UP000284706"/>
    </source>
</evidence>
<keyword evidence="2" id="KW-1133">Transmembrane helix</keyword>
<feature type="transmembrane region" description="Helical" evidence="2">
    <location>
        <begin position="136"/>
        <end position="153"/>
    </location>
</feature>
<dbReference type="EMBL" id="NHYE01000423">
    <property type="protein sequence ID" value="PPR05859.1"/>
    <property type="molecule type" value="Genomic_DNA"/>
</dbReference>
<protein>
    <recommendedName>
        <fullName evidence="5">VanZ-like domain-containing protein</fullName>
    </recommendedName>
</protein>
<dbReference type="PANTHER" id="PTHR28008">
    <property type="entry name" value="DOMAIN PROTEIN, PUTATIVE (AFU_ORTHOLOGUE AFUA_3G10980)-RELATED"/>
    <property type="match status" value="1"/>
</dbReference>
<reference evidence="3 4" key="1">
    <citation type="journal article" date="2018" name="Evol. Lett.">
        <title>Horizontal gene cluster transfer increased hallucinogenic mushroom diversity.</title>
        <authorList>
            <person name="Reynolds H.T."/>
            <person name="Vijayakumar V."/>
            <person name="Gluck-Thaler E."/>
            <person name="Korotkin H.B."/>
            <person name="Matheny P.B."/>
            <person name="Slot J.C."/>
        </authorList>
    </citation>
    <scope>NUCLEOTIDE SEQUENCE [LARGE SCALE GENOMIC DNA]</scope>
    <source>
        <strain evidence="3 4">SRW20</strain>
    </source>
</reference>
<feature type="region of interest" description="Disordered" evidence="1">
    <location>
        <begin position="222"/>
        <end position="251"/>
    </location>
</feature>